<keyword evidence="3" id="KW-1185">Reference proteome</keyword>
<name>A0A8J9Z877_BRALA</name>
<dbReference type="AlphaFoldDB" id="A0A8J9Z877"/>
<sequence>MATRPKSLRVKRSNRRSDFEYDNLWSPPNTRVRKQTPQEESDEWPILEVTRKVDENHVEVKWAPTKGRRFPNSIVDLRYNAPLRKRLQRNGSNPHMKALHGDQMMLSHLPRDLRILQQHIYDNLGYHRTASRQLGHQRRVTVVIPFPKQSFVGHFLQGLSLPLCQELLEEKPLENCFRERALKVTPEYMTELDNLLGDGWDVRTFDTNTVCRVIRQDNISIGWGYHKRKFYSHRNCPR</sequence>
<protein>
    <submittedName>
        <fullName evidence="2">Hypp8488 protein</fullName>
    </submittedName>
</protein>
<dbReference type="EMBL" id="OV696702">
    <property type="protein sequence ID" value="CAH1248943.1"/>
    <property type="molecule type" value="Genomic_DNA"/>
</dbReference>
<gene>
    <name evidence="2" type="primary">Hypp8488</name>
    <name evidence="2" type="ORF">BLAG_LOCUS10212</name>
</gene>
<evidence type="ECO:0000313" key="2">
    <source>
        <dbReference type="EMBL" id="CAH1248943.1"/>
    </source>
</evidence>
<feature type="region of interest" description="Disordered" evidence="1">
    <location>
        <begin position="1"/>
        <end position="42"/>
    </location>
</feature>
<organism evidence="2 3">
    <name type="scientific">Branchiostoma lanceolatum</name>
    <name type="common">Common lancelet</name>
    <name type="synonym">Amphioxus lanceolatum</name>
    <dbReference type="NCBI Taxonomy" id="7740"/>
    <lineage>
        <taxon>Eukaryota</taxon>
        <taxon>Metazoa</taxon>
        <taxon>Chordata</taxon>
        <taxon>Cephalochordata</taxon>
        <taxon>Leptocardii</taxon>
        <taxon>Amphioxiformes</taxon>
        <taxon>Branchiostomatidae</taxon>
        <taxon>Branchiostoma</taxon>
    </lineage>
</organism>
<dbReference type="Proteomes" id="UP000838412">
    <property type="component" value="Chromosome 17"/>
</dbReference>
<proteinExistence type="predicted"/>
<evidence type="ECO:0000256" key="1">
    <source>
        <dbReference type="SAM" id="MobiDB-lite"/>
    </source>
</evidence>
<reference evidence="2" key="1">
    <citation type="submission" date="2022-01" db="EMBL/GenBank/DDBJ databases">
        <authorList>
            <person name="Braso-Vives M."/>
        </authorList>
    </citation>
    <scope>NUCLEOTIDE SEQUENCE</scope>
</reference>
<evidence type="ECO:0000313" key="3">
    <source>
        <dbReference type="Proteomes" id="UP000838412"/>
    </source>
</evidence>
<feature type="compositionally biased region" description="Basic residues" evidence="1">
    <location>
        <begin position="1"/>
        <end position="14"/>
    </location>
</feature>
<accession>A0A8J9Z877</accession>
<dbReference type="OrthoDB" id="9975257at2759"/>